<keyword evidence="1" id="KW-0808">Transferase</keyword>
<dbReference type="Pfam" id="PF00583">
    <property type="entry name" value="Acetyltransf_1"/>
    <property type="match status" value="1"/>
</dbReference>
<dbReference type="InterPro" id="IPR050832">
    <property type="entry name" value="Bact_Acetyltransf"/>
</dbReference>
<dbReference type="OrthoDB" id="5243635at2"/>
<dbReference type="GO" id="GO:0016747">
    <property type="term" value="F:acyltransferase activity, transferring groups other than amino-acyl groups"/>
    <property type="evidence" value="ECO:0007669"/>
    <property type="project" value="InterPro"/>
</dbReference>
<comment type="caution">
    <text evidence="4">The sequence shown here is derived from an EMBL/GenBank/DDBJ whole genome shotgun (WGS) entry which is preliminary data.</text>
</comment>
<evidence type="ECO:0000313" key="4">
    <source>
        <dbReference type="EMBL" id="PRY02621.1"/>
    </source>
</evidence>
<dbReference type="InterPro" id="IPR016181">
    <property type="entry name" value="Acyl_CoA_acyltransferase"/>
</dbReference>
<protein>
    <submittedName>
        <fullName evidence="4">Ribosomal protein S18 acetylase RimI-like enzyme</fullName>
    </submittedName>
</protein>
<dbReference type="EMBL" id="PVZC01000001">
    <property type="protein sequence ID" value="PRY02621.1"/>
    <property type="molecule type" value="Genomic_DNA"/>
</dbReference>
<proteinExistence type="predicted"/>
<dbReference type="AlphaFoldDB" id="A0A2T0QFI9"/>
<dbReference type="CDD" id="cd04301">
    <property type="entry name" value="NAT_SF"/>
    <property type="match status" value="1"/>
</dbReference>
<dbReference type="RefSeq" id="WP_106240503.1">
    <property type="nucleotide sequence ID" value="NZ_PVZC01000001.1"/>
</dbReference>
<organism evidence="4 5">
    <name type="scientific">Allonocardiopsis opalescens</name>
    <dbReference type="NCBI Taxonomy" id="1144618"/>
    <lineage>
        <taxon>Bacteria</taxon>
        <taxon>Bacillati</taxon>
        <taxon>Actinomycetota</taxon>
        <taxon>Actinomycetes</taxon>
        <taxon>Streptosporangiales</taxon>
        <taxon>Allonocardiopsis</taxon>
    </lineage>
</organism>
<gene>
    <name evidence="4" type="ORF">CLV72_1011224</name>
</gene>
<evidence type="ECO:0000256" key="2">
    <source>
        <dbReference type="ARBA" id="ARBA00023315"/>
    </source>
</evidence>
<dbReference type="SUPFAM" id="SSF55729">
    <property type="entry name" value="Acyl-CoA N-acyltransferases (Nat)"/>
    <property type="match status" value="1"/>
</dbReference>
<dbReference type="PANTHER" id="PTHR43877">
    <property type="entry name" value="AMINOALKYLPHOSPHONATE N-ACETYLTRANSFERASE-RELATED-RELATED"/>
    <property type="match status" value="1"/>
</dbReference>
<evidence type="ECO:0000256" key="1">
    <source>
        <dbReference type="ARBA" id="ARBA00022679"/>
    </source>
</evidence>
<name>A0A2T0QFI9_9ACTN</name>
<evidence type="ECO:0000313" key="5">
    <source>
        <dbReference type="Proteomes" id="UP000237846"/>
    </source>
</evidence>
<sequence>MTTQRFVRAARAADVPTIARVQVEAWRTGYGPALPAAVVAELTSPRALAGFEEQWREAVEKPPTDRHRVLVATDEREIAGFAAFGPAGDPDRWPRTDAELLALHVDPARVRQGHGSRLSHAVVDHLLDDSFTAVYTWVLAADNPLRSFLDATGWGPDGATREIDMGEPVAMVRYHTAISPTQT</sequence>
<keyword evidence="4" id="KW-0687">Ribonucleoprotein</keyword>
<keyword evidence="5" id="KW-1185">Reference proteome</keyword>
<dbReference type="Proteomes" id="UP000237846">
    <property type="component" value="Unassembled WGS sequence"/>
</dbReference>
<accession>A0A2T0QFI9</accession>
<keyword evidence="2" id="KW-0012">Acyltransferase</keyword>
<reference evidence="4 5" key="1">
    <citation type="submission" date="2018-03" db="EMBL/GenBank/DDBJ databases">
        <title>Genomic Encyclopedia of Archaeal and Bacterial Type Strains, Phase II (KMG-II): from individual species to whole genera.</title>
        <authorList>
            <person name="Goeker M."/>
        </authorList>
    </citation>
    <scope>NUCLEOTIDE SEQUENCE [LARGE SCALE GENOMIC DNA]</scope>
    <source>
        <strain evidence="4 5">DSM 45601</strain>
    </source>
</reference>
<dbReference type="InterPro" id="IPR000182">
    <property type="entry name" value="GNAT_dom"/>
</dbReference>
<keyword evidence="4" id="KW-0689">Ribosomal protein</keyword>
<dbReference type="Gene3D" id="3.40.630.30">
    <property type="match status" value="1"/>
</dbReference>
<evidence type="ECO:0000259" key="3">
    <source>
        <dbReference type="PROSITE" id="PS51186"/>
    </source>
</evidence>
<dbReference type="PROSITE" id="PS51186">
    <property type="entry name" value="GNAT"/>
    <property type="match status" value="1"/>
</dbReference>
<dbReference type="GO" id="GO:0005840">
    <property type="term" value="C:ribosome"/>
    <property type="evidence" value="ECO:0007669"/>
    <property type="project" value="UniProtKB-KW"/>
</dbReference>
<feature type="domain" description="N-acetyltransferase" evidence="3">
    <location>
        <begin position="5"/>
        <end position="176"/>
    </location>
</feature>
<dbReference type="PANTHER" id="PTHR43877:SF1">
    <property type="entry name" value="ACETYLTRANSFERASE"/>
    <property type="match status" value="1"/>
</dbReference>